<reference evidence="3 5" key="1">
    <citation type="journal article" date="2014" name="Genome Announc.">
        <title>Draft Genome Sequence of Bacillus alcalophilus AV1934, a Classic Alkaliphile Isolated from Human Feces in 1934.</title>
        <authorList>
            <person name="Attie O."/>
            <person name="Jayaprakash A."/>
            <person name="Shah H."/>
            <person name="Paulsen I.T."/>
            <person name="Morino M."/>
            <person name="Takahashi Y."/>
            <person name="Narumi I."/>
            <person name="Sachidanandam R."/>
            <person name="Satoh K."/>
            <person name="Ito M."/>
            <person name="Krulwich T.A."/>
        </authorList>
    </citation>
    <scope>NUCLEOTIDE SEQUENCE [LARGE SCALE GENOMIC DNA]</scope>
    <source>
        <strain evidence="3 5">AV1934</strain>
    </source>
</reference>
<dbReference type="Pfam" id="PF13561">
    <property type="entry name" value="adh_short_C2"/>
    <property type="match status" value="1"/>
</dbReference>
<dbReference type="InterPro" id="IPR050259">
    <property type="entry name" value="SDR"/>
</dbReference>
<keyword evidence="2 3" id="KW-0560">Oxidoreductase</keyword>
<dbReference type="STRING" id="1218173.BALCAV_0204060"/>
<sequence>MSKKEQVLLTGASGGIGQAIAKSLATPRRTLFLHYYRNEKAIHLLKEQCEALGAEVVLVKANLCEHNGASELLRQITGQVDAVIHNAGIDSIQLFSDTSDDELTKIMNIHLHNPIKITRTLLPAMIRERSGQIVFISSIWGLTGASCEVIYSAAKGGVNSFVKALAKEVALSNIQVNAIAPGAIATEMLDRYEDEEKKALIEEIPAGRLGQPEEVAELVSFLLSKKTSYMNGQIISVNGAWYC</sequence>
<dbReference type="RefSeq" id="WP_003321647.1">
    <property type="nucleotide sequence ID" value="NZ_ALPT02000009.1"/>
</dbReference>
<dbReference type="InterPro" id="IPR036291">
    <property type="entry name" value="NAD(P)-bd_dom_sf"/>
</dbReference>
<dbReference type="EMBL" id="JALP01000054">
    <property type="protein sequence ID" value="THG91684.1"/>
    <property type="molecule type" value="Genomic_DNA"/>
</dbReference>
<dbReference type="eggNOG" id="COG1028">
    <property type="taxonomic scope" value="Bacteria"/>
</dbReference>
<dbReference type="PROSITE" id="PS00061">
    <property type="entry name" value="ADH_SHORT"/>
    <property type="match status" value="1"/>
</dbReference>
<dbReference type="AlphaFoldDB" id="A0A094WNW3"/>
<comment type="similarity">
    <text evidence="1">Belongs to the short-chain dehydrogenases/reductases (SDR) family.</text>
</comment>
<dbReference type="PANTHER" id="PTHR42879:SF2">
    <property type="entry name" value="3-OXOACYL-[ACYL-CARRIER-PROTEIN] REDUCTASE FABG"/>
    <property type="match status" value="1"/>
</dbReference>
<keyword evidence="5" id="KW-1185">Reference proteome</keyword>
<dbReference type="Gene3D" id="3.40.50.720">
    <property type="entry name" value="NAD(P)-binding Rossmann-like Domain"/>
    <property type="match status" value="1"/>
</dbReference>
<dbReference type="GO" id="GO:0032787">
    <property type="term" value="P:monocarboxylic acid metabolic process"/>
    <property type="evidence" value="ECO:0007669"/>
    <property type="project" value="UniProtKB-ARBA"/>
</dbReference>
<dbReference type="EMBL" id="ALPT02000009">
    <property type="protein sequence ID" value="KGA98536.1"/>
    <property type="molecule type" value="Genomic_DNA"/>
</dbReference>
<dbReference type="InterPro" id="IPR002347">
    <property type="entry name" value="SDR_fam"/>
</dbReference>
<dbReference type="Proteomes" id="UP000002754">
    <property type="component" value="Unassembled WGS sequence"/>
</dbReference>
<dbReference type="GO" id="GO:0004316">
    <property type="term" value="F:3-oxoacyl-[acyl-carrier-protein] reductase (NADPH) activity"/>
    <property type="evidence" value="ECO:0007669"/>
    <property type="project" value="UniProtKB-EC"/>
</dbReference>
<proteinExistence type="inferred from homology"/>
<name>A0A094WNW3_ALKAL</name>
<evidence type="ECO:0000256" key="2">
    <source>
        <dbReference type="ARBA" id="ARBA00023002"/>
    </source>
</evidence>
<comment type="caution">
    <text evidence="3">The sequence shown here is derived from an EMBL/GenBank/DDBJ whole genome shotgun (WGS) entry which is preliminary data.</text>
</comment>
<evidence type="ECO:0000313" key="5">
    <source>
        <dbReference type="Proteomes" id="UP000002754"/>
    </source>
</evidence>
<dbReference type="Proteomes" id="UP000297014">
    <property type="component" value="Unassembled WGS sequence"/>
</dbReference>
<organism evidence="3 5">
    <name type="scientific">Alkalihalobacillus alcalophilus ATCC 27647 = CGMCC 1.3604</name>
    <dbReference type="NCBI Taxonomy" id="1218173"/>
    <lineage>
        <taxon>Bacteria</taxon>
        <taxon>Bacillati</taxon>
        <taxon>Bacillota</taxon>
        <taxon>Bacilli</taxon>
        <taxon>Bacillales</taxon>
        <taxon>Bacillaceae</taxon>
        <taxon>Alkalihalobacillus</taxon>
    </lineage>
</organism>
<evidence type="ECO:0000313" key="6">
    <source>
        <dbReference type="Proteomes" id="UP000297014"/>
    </source>
</evidence>
<evidence type="ECO:0000313" key="4">
    <source>
        <dbReference type="EMBL" id="THG91684.1"/>
    </source>
</evidence>
<protein>
    <submittedName>
        <fullName evidence="3">3-ketoacyl-ACP reductase</fullName>
        <ecNumber evidence="3">1.1.1.100</ecNumber>
    </submittedName>
</protein>
<accession>A0A094WNW3</accession>
<dbReference type="EC" id="1.1.1.100" evidence="3"/>
<dbReference type="OrthoDB" id="9803333at2"/>
<dbReference type="SUPFAM" id="SSF51735">
    <property type="entry name" value="NAD(P)-binding Rossmann-fold domains"/>
    <property type="match status" value="1"/>
</dbReference>
<dbReference type="PRINTS" id="PR00080">
    <property type="entry name" value="SDRFAMILY"/>
</dbReference>
<dbReference type="InterPro" id="IPR020904">
    <property type="entry name" value="Sc_DH/Rdtase_CS"/>
</dbReference>
<evidence type="ECO:0000313" key="3">
    <source>
        <dbReference type="EMBL" id="KGA98536.1"/>
    </source>
</evidence>
<gene>
    <name evidence="3" type="primary">fabG</name>
    <name evidence="4" type="ORF">AJ85_02980</name>
    <name evidence="3" type="ORF">BALCAV_0204060</name>
</gene>
<reference evidence="4 6" key="2">
    <citation type="submission" date="2014-01" db="EMBL/GenBank/DDBJ databases">
        <title>Draft genome sequencing of Bacillus alcalophilus CGMCC 1.3604.</title>
        <authorList>
            <person name="Yang J."/>
            <person name="Diao L."/>
            <person name="Yang S."/>
        </authorList>
    </citation>
    <scope>NUCLEOTIDE SEQUENCE [LARGE SCALE GENOMIC DNA]</scope>
    <source>
        <strain evidence="4 6">CGMCC 1.3604</strain>
    </source>
</reference>
<evidence type="ECO:0000256" key="1">
    <source>
        <dbReference type="ARBA" id="ARBA00006484"/>
    </source>
</evidence>
<dbReference type="PRINTS" id="PR00081">
    <property type="entry name" value="GDHRDH"/>
</dbReference>
<dbReference type="FunFam" id="3.40.50.720:FF:000173">
    <property type="entry name" value="3-oxoacyl-[acyl-carrier protein] reductase"/>
    <property type="match status" value="1"/>
</dbReference>
<dbReference type="NCBIfam" id="NF047420">
    <property type="entry name" value="EF_P_mod_YmfI"/>
    <property type="match status" value="1"/>
</dbReference>
<dbReference type="PANTHER" id="PTHR42879">
    <property type="entry name" value="3-OXOACYL-(ACYL-CARRIER-PROTEIN) REDUCTASE"/>
    <property type="match status" value="1"/>
</dbReference>